<dbReference type="EMBL" id="CP035037">
    <property type="protein sequence ID" value="QAB18971.1"/>
    <property type="molecule type" value="Genomic_DNA"/>
</dbReference>
<dbReference type="InterPro" id="IPR036514">
    <property type="entry name" value="SGNH_hydro_sf"/>
</dbReference>
<keyword evidence="3" id="KW-1185">Reference proteome</keyword>
<dbReference type="InterPro" id="IPR053140">
    <property type="entry name" value="GDSL_Rv0518-like"/>
</dbReference>
<dbReference type="GO" id="GO:0016787">
    <property type="term" value="F:hydrolase activity"/>
    <property type="evidence" value="ECO:0007669"/>
    <property type="project" value="UniProtKB-KW"/>
</dbReference>
<evidence type="ECO:0000313" key="3">
    <source>
        <dbReference type="Proteomes" id="UP000285768"/>
    </source>
</evidence>
<evidence type="ECO:0000313" key="2">
    <source>
        <dbReference type="EMBL" id="QAB18971.1"/>
    </source>
</evidence>
<proteinExistence type="predicted"/>
<evidence type="ECO:0000259" key="1">
    <source>
        <dbReference type="Pfam" id="PF13472"/>
    </source>
</evidence>
<dbReference type="PANTHER" id="PTHR43784">
    <property type="entry name" value="GDSL-LIKE LIPASE/ACYLHYDROLASE, PUTATIVE (AFU_ORTHOLOGUE AFUA_2G00820)-RELATED"/>
    <property type="match status" value="1"/>
</dbReference>
<accession>A0ABX5QIY7</accession>
<sequence>MDEQQAGAAIRYVAIGDSFTEGVGDEQPDGSVRGWADLVAQGLADAAGEPIQYANLAIRGRLLGPIIAEQLEPALALGPTLVTFNGGGNDMLRPGTDLAWISAETEQALRRIVDAGAEPLLLAGANPTAGLPGGARVRAKGDELVREARGIVERLGIRFADNWSDAELAGRQYWSPDRLHLAPVGHRRVAANVLRALDRPAPIDWVLDAAPIPNPSRREQLRYTREHVVPWMKRRLTGRSSGDGRTAKYADWTWIAPRP</sequence>
<dbReference type="CDD" id="cd01832">
    <property type="entry name" value="SGNH_hydrolase_like_1"/>
    <property type="match status" value="1"/>
</dbReference>
<dbReference type="RefSeq" id="WP_128387662.1">
    <property type="nucleotide sequence ID" value="NZ_CP035037.1"/>
</dbReference>
<dbReference type="InterPro" id="IPR013830">
    <property type="entry name" value="SGNH_hydro"/>
</dbReference>
<reference evidence="2 3" key="1">
    <citation type="submission" date="2019-01" db="EMBL/GenBank/DDBJ databases">
        <title>Leucobacter muris sp. nov. isolated from the nose of a laboratory mouse.</title>
        <authorList>
            <person name="Benga L."/>
            <person name="Sproeer C."/>
            <person name="Schumann P."/>
            <person name="Verbarg S."/>
            <person name="Bunk B."/>
            <person name="Engelhardt E."/>
            <person name="Benten P.M."/>
            <person name="Sager M."/>
        </authorList>
    </citation>
    <scope>NUCLEOTIDE SEQUENCE [LARGE SCALE GENOMIC DNA]</scope>
    <source>
        <strain evidence="2 3">DSM 101948</strain>
    </source>
</reference>
<dbReference type="Proteomes" id="UP000285768">
    <property type="component" value="Chromosome"/>
</dbReference>
<feature type="domain" description="SGNH hydrolase-type esterase" evidence="1">
    <location>
        <begin position="14"/>
        <end position="188"/>
    </location>
</feature>
<dbReference type="Gene3D" id="3.40.50.1110">
    <property type="entry name" value="SGNH hydrolase"/>
    <property type="match status" value="1"/>
</dbReference>
<dbReference type="SUPFAM" id="SSF52266">
    <property type="entry name" value="SGNH hydrolase"/>
    <property type="match status" value="1"/>
</dbReference>
<keyword evidence="2" id="KW-0378">Hydrolase</keyword>
<dbReference type="Pfam" id="PF13472">
    <property type="entry name" value="Lipase_GDSL_2"/>
    <property type="match status" value="1"/>
</dbReference>
<dbReference type="PANTHER" id="PTHR43784:SF2">
    <property type="entry name" value="GDSL-LIKE LIPASE_ACYLHYDROLASE, PUTATIVE (AFU_ORTHOLOGUE AFUA_2G00820)-RELATED"/>
    <property type="match status" value="1"/>
</dbReference>
<name>A0ABX5QIY7_9MICO</name>
<protein>
    <submittedName>
        <fullName evidence="2">SGNH/GDSL hydrolase family protein</fullName>
    </submittedName>
</protein>
<gene>
    <name evidence="2" type="ORF">Leucomu_14545</name>
</gene>
<organism evidence="2 3">
    <name type="scientific">Leucobacter muris</name>
    <dbReference type="NCBI Taxonomy" id="1935379"/>
    <lineage>
        <taxon>Bacteria</taxon>
        <taxon>Bacillati</taxon>
        <taxon>Actinomycetota</taxon>
        <taxon>Actinomycetes</taxon>
        <taxon>Micrococcales</taxon>
        <taxon>Microbacteriaceae</taxon>
        <taxon>Leucobacter</taxon>
    </lineage>
</organism>